<evidence type="ECO:0000313" key="2">
    <source>
        <dbReference type="Proteomes" id="UP000564033"/>
    </source>
</evidence>
<protein>
    <submittedName>
        <fullName evidence="1">Uncharacterized protein</fullName>
    </submittedName>
</protein>
<name>A0A847VDQ6_9BACT</name>
<accession>A0A847VDQ6</accession>
<comment type="caution">
    <text evidence="1">The sequence shown here is derived from an EMBL/GenBank/DDBJ whole genome shotgun (WGS) entry which is preliminary data.</text>
</comment>
<dbReference type="EMBL" id="JAAZIL010000060">
    <property type="protein sequence ID" value="NLZ24601.1"/>
    <property type="molecule type" value="Genomic_DNA"/>
</dbReference>
<evidence type="ECO:0000313" key="1">
    <source>
        <dbReference type="EMBL" id="NLZ24601.1"/>
    </source>
</evidence>
<dbReference type="Proteomes" id="UP000564033">
    <property type="component" value="Unassembled WGS sequence"/>
</dbReference>
<proteinExistence type="predicted"/>
<dbReference type="AlphaFoldDB" id="A0A847VDQ6"/>
<gene>
    <name evidence="1" type="ORF">GX888_02575</name>
</gene>
<reference evidence="1 2" key="1">
    <citation type="journal article" date="2020" name="Biotechnol. Biofuels">
        <title>New insights from the biogas microbiome by comprehensive genome-resolved metagenomics of nearly 1600 species originating from multiple anaerobic digesters.</title>
        <authorList>
            <person name="Campanaro S."/>
            <person name="Treu L."/>
            <person name="Rodriguez-R L.M."/>
            <person name="Kovalovszki A."/>
            <person name="Ziels R.M."/>
            <person name="Maus I."/>
            <person name="Zhu X."/>
            <person name="Kougias P.G."/>
            <person name="Basile A."/>
            <person name="Luo G."/>
            <person name="Schluter A."/>
            <person name="Konstantinidis K.T."/>
            <person name="Angelidaki I."/>
        </authorList>
    </citation>
    <scope>NUCLEOTIDE SEQUENCE [LARGE SCALE GENOMIC DNA]</scope>
    <source>
        <strain evidence="1">AS19jrsBPTG_9</strain>
    </source>
</reference>
<organism evidence="1 2">
    <name type="scientific">Candidatus Dojkabacteria bacterium</name>
    <dbReference type="NCBI Taxonomy" id="2099670"/>
    <lineage>
        <taxon>Bacteria</taxon>
        <taxon>Candidatus Dojkabacteria</taxon>
    </lineage>
</organism>
<sequence length="186" mass="21406">MSIEKLPIKIEFDNTLREKVLKRVEAILKARKLAHSLDGTVEFNFSDGEFETGEKKQTEIEKYMDAMSYIDYSGIQYKIFGFGLEISRLKSEKLETRILALLERDVYFDNVSELSGDVDLILNANYEDDVFEIAADLTRDTELTDSANYSPFAKLVGNENEEVKSAKIYYPVVYYGEYPEIVKNMS</sequence>